<name>A0A7W9FJP0_9HYPH</name>
<evidence type="ECO:0008006" key="3">
    <source>
        <dbReference type="Google" id="ProtNLM"/>
    </source>
</evidence>
<reference evidence="1 2" key="1">
    <citation type="submission" date="2020-08" db="EMBL/GenBank/DDBJ databases">
        <title>Genomic Encyclopedia of Type Strains, Phase IV (KMG-IV): sequencing the most valuable type-strain genomes for metagenomic binning, comparative biology and taxonomic classification.</title>
        <authorList>
            <person name="Goeker M."/>
        </authorList>
    </citation>
    <scope>NUCLEOTIDE SEQUENCE [LARGE SCALE GENOMIC DNA]</scope>
    <source>
        <strain evidence="1 2">DSM 16268</strain>
    </source>
</reference>
<dbReference type="EMBL" id="JACHOO010000002">
    <property type="protein sequence ID" value="MBB5751781.1"/>
    <property type="molecule type" value="Genomic_DNA"/>
</dbReference>
<sequence length="373" mass="41607">MTRRSALVATNQLGVIGGSEVVALEWTKLLQAFGFEVEVFANWLGEPMRSLFRTKTGVEPTTEPGAVRPFRHDLVYAQHQTLPLFDYAPAADDRTATRIILGRLSRRHYLESGGWATDRLLADLVLANSALTEEHLTALGMPVPILNFRNGAPPDFFHPFAAKPKRPQNILVVSNHAEPTLVEAAGWLRRLARVRWVGRKRGKAMLVEPEMIRAQDLVIGIGKTVQYALTARIPVFVYDHFGGPGYLRPGNIEAAERFSFSGRCCERRRDGRTLAEEIMGDYRSGVAFARSVPDSWLARFDLKGVVETAIGGPAGDNIVRRARLAADPMFGQEVLLAHYVREEYREKLESRGSLVSRTWRRLRTRLAGGYGGS</sequence>
<protein>
    <recommendedName>
        <fullName evidence="3">Glycosyltransferase subfamily 4-like N-terminal domain-containing protein</fullName>
    </recommendedName>
</protein>
<comment type="caution">
    <text evidence="1">The sequence shown here is derived from an EMBL/GenBank/DDBJ whole genome shotgun (WGS) entry which is preliminary data.</text>
</comment>
<dbReference type="SUPFAM" id="SSF53756">
    <property type="entry name" value="UDP-Glycosyltransferase/glycogen phosphorylase"/>
    <property type="match status" value="1"/>
</dbReference>
<proteinExistence type="predicted"/>
<dbReference type="AlphaFoldDB" id="A0A7W9FJP0"/>
<evidence type="ECO:0000313" key="2">
    <source>
        <dbReference type="Proteomes" id="UP000523821"/>
    </source>
</evidence>
<keyword evidence="2" id="KW-1185">Reference proteome</keyword>
<accession>A0A7W9FJP0</accession>
<organism evidence="1 2">
    <name type="scientific">Prosthecomicrobium pneumaticum</name>
    <dbReference type="NCBI Taxonomy" id="81895"/>
    <lineage>
        <taxon>Bacteria</taxon>
        <taxon>Pseudomonadati</taxon>
        <taxon>Pseudomonadota</taxon>
        <taxon>Alphaproteobacteria</taxon>
        <taxon>Hyphomicrobiales</taxon>
        <taxon>Kaistiaceae</taxon>
        <taxon>Prosthecomicrobium</taxon>
    </lineage>
</organism>
<evidence type="ECO:0000313" key="1">
    <source>
        <dbReference type="EMBL" id="MBB5751781.1"/>
    </source>
</evidence>
<gene>
    <name evidence="1" type="ORF">GGQ63_000833</name>
</gene>
<dbReference type="Proteomes" id="UP000523821">
    <property type="component" value="Unassembled WGS sequence"/>
</dbReference>
<dbReference type="RefSeq" id="WP_183852872.1">
    <property type="nucleotide sequence ID" value="NZ_JACHOO010000002.1"/>
</dbReference>